<comment type="caution">
    <text evidence="4">The sequence shown here is derived from an EMBL/GenBank/DDBJ whole genome shotgun (WGS) entry which is preliminary data.</text>
</comment>
<proteinExistence type="inferred from homology"/>
<dbReference type="PROSITE" id="PS01031">
    <property type="entry name" value="SHSP"/>
    <property type="match status" value="1"/>
</dbReference>
<reference evidence="4" key="2">
    <citation type="submission" date="2021-04" db="EMBL/GenBank/DDBJ databases">
        <authorList>
            <person name="Gilroy R."/>
        </authorList>
    </citation>
    <scope>NUCLEOTIDE SEQUENCE</scope>
    <source>
        <strain evidence="4">CHK178-16964</strain>
    </source>
</reference>
<dbReference type="Pfam" id="PF00011">
    <property type="entry name" value="HSP20"/>
    <property type="match status" value="1"/>
</dbReference>
<organism evidence="4 5">
    <name type="scientific">Candidatus Lachnoclostridium stercoravium</name>
    <dbReference type="NCBI Taxonomy" id="2838633"/>
    <lineage>
        <taxon>Bacteria</taxon>
        <taxon>Bacillati</taxon>
        <taxon>Bacillota</taxon>
        <taxon>Clostridia</taxon>
        <taxon>Lachnospirales</taxon>
        <taxon>Lachnospiraceae</taxon>
    </lineage>
</organism>
<evidence type="ECO:0000313" key="5">
    <source>
        <dbReference type="Proteomes" id="UP000823900"/>
    </source>
</evidence>
<dbReference type="Gene3D" id="2.60.40.790">
    <property type="match status" value="1"/>
</dbReference>
<feature type="domain" description="SHSP" evidence="3">
    <location>
        <begin position="37"/>
        <end position="154"/>
    </location>
</feature>
<dbReference type="Proteomes" id="UP000823900">
    <property type="component" value="Unassembled WGS sequence"/>
</dbReference>
<accession>A0A9D2HKC9</accession>
<comment type="similarity">
    <text evidence="1 2">Belongs to the small heat shock protein (HSP20) family.</text>
</comment>
<evidence type="ECO:0000313" key="4">
    <source>
        <dbReference type="EMBL" id="HJA71818.1"/>
    </source>
</evidence>
<dbReference type="SUPFAM" id="SSF49764">
    <property type="entry name" value="HSP20-like chaperones"/>
    <property type="match status" value="1"/>
</dbReference>
<dbReference type="InterPro" id="IPR002068">
    <property type="entry name" value="A-crystallin/Hsp20_dom"/>
</dbReference>
<evidence type="ECO:0000259" key="3">
    <source>
        <dbReference type="PROSITE" id="PS01031"/>
    </source>
</evidence>
<name>A0A9D2HKC9_9FIRM</name>
<sequence>MLMPSIFGEDLFDDLMRDFPFYYDDRDEKKVNRKLYGHHSKNVMKTDIKELDHGYELEIDLPGFKKEQIKASLENGYLTISAEKGLDEEEQDKKNGRYIRRERYTGACERTFYVGEDVTHEDIKAEFKHGILKLFIPKKEAKPEPEISKYISIEG</sequence>
<evidence type="ECO:0000256" key="2">
    <source>
        <dbReference type="RuleBase" id="RU003616"/>
    </source>
</evidence>
<dbReference type="PANTHER" id="PTHR11527">
    <property type="entry name" value="HEAT-SHOCK PROTEIN 20 FAMILY MEMBER"/>
    <property type="match status" value="1"/>
</dbReference>
<dbReference type="CDD" id="cd06471">
    <property type="entry name" value="ACD_LpsHSP_like"/>
    <property type="match status" value="1"/>
</dbReference>
<dbReference type="EMBL" id="DWZA01000087">
    <property type="protein sequence ID" value="HJA71818.1"/>
    <property type="molecule type" value="Genomic_DNA"/>
</dbReference>
<gene>
    <name evidence="4" type="ORF">IAA07_09640</name>
</gene>
<reference evidence="4" key="1">
    <citation type="journal article" date="2021" name="PeerJ">
        <title>Extensive microbial diversity within the chicken gut microbiome revealed by metagenomics and culture.</title>
        <authorList>
            <person name="Gilroy R."/>
            <person name="Ravi A."/>
            <person name="Getino M."/>
            <person name="Pursley I."/>
            <person name="Horton D.L."/>
            <person name="Alikhan N.F."/>
            <person name="Baker D."/>
            <person name="Gharbi K."/>
            <person name="Hall N."/>
            <person name="Watson M."/>
            <person name="Adriaenssens E.M."/>
            <person name="Foster-Nyarko E."/>
            <person name="Jarju S."/>
            <person name="Secka A."/>
            <person name="Antonio M."/>
            <person name="Oren A."/>
            <person name="Chaudhuri R.R."/>
            <person name="La Ragione R."/>
            <person name="Hildebrand F."/>
            <person name="Pallen M.J."/>
        </authorList>
    </citation>
    <scope>NUCLEOTIDE SEQUENCE</scope>
    <source>
        <strain evidence="4">CHK178-16964</strain>
    </source>
</reference>
<dbReference type="InterPro" id="IPR008978">
    <property type="entry name" value="HSP20-like_chaperone"/>
</dbReference>
<protein>
    <submittedName>
        <fullName evidence="4">Hsp20/alpha crystallin family protein</fullName>
    </submittedName>
</protein>
<evidence type="ECO:0000256" key="1">
    <source>
        <dbReference type="PROSITE-ProRule" id="PRU00285"/>
    </source>
</evidence>
<dbReference type="InterPro" id="IPR031107">
    <property type="entry name" value="Small_HSP"/>
</dbReference>
<dbReference type="AlphaFoldDB" id="A0A9D2HKC9"/>